<dbReference type="STRING" id="869279.SE15_08335"/>
<name>A0A0P6Y2D1_9CHLR</name>
<dbReference type="InterPro" id="IPR003593">
    <property type="entry name" value="AAA+_ATPase"/>
</dbReference>
<comment type="caution">
    <text evidence="2">The sequence shown here is derived from an EMBL/GenBank/DDBJ whole genome shotgun (WGS) entry which is preliminary data.</text>
</comment>
<evidence type="ECO:0000313" key="3">
    <source>
        <dbReference type="Proteomes" id="UP000050544"/>
    </source>
</evidence>
<organism evidence="2 3">
    <name type="scientific">Thermanaerothrix daxensis</name>
    <dbReference type="NCBI Taxonomy" id="869279"/>
    <lineage>
        <taxon>Bacteria</taxon>
        <taxon>Bacillati</taxon>
        <taxon>Chloroflexota</taxon>
        <taxon>Anaerolineae</taxon>
        <taxon>Anaerolineales</taxon>
        <taxon>Anaerolineaceae</taxon>
        <taxon>Thermanaerothrix</taxon>
    </lineage>
</organism>
<keyword evidence="3" id="KW-1185">Reference proteome</keyword>
<dbReference type="Pfam" id="PF17863">
    <property type="entry name" value="AAA_lid_2"/>
    <property type="match status" value="1"/>
</dbReference>
<dbReference type="Gene3D" id="1.10.8.80">
    <property type="entry name" value="Magnesium chelatase subunit I, C-Terminal domain"/>
    <property type="match status" value="1"/>
</dbReference>
<protein>
    <recommendedName>
        <fullName evidence="1">AAA+ ATPase domain-containing protein</fullName>
    </recommendedName>
</protein>
<dbReference type="PANTHER" id="PTHR35023:SF1">
    <property type="entry name" value="MG-PROTOPORPHYRIN IX CHELATASE"/>
    <property type="match status" value="1"/>
</dbReference>
<feature type="domain" description="AAA+ ATPase" evidence="1">
    <location>
        <begin position="13"/>
        <end position="198"/>
    </location>
</feature>
<dbReference type="Pfam" id="PF13401">
    <property type="entry name" value="AAA_22"/>
    <property type="match status" value="1"/>
</dbReference>
<dbReference type="AlphaFoldDB" id="A0A0P6Y2D1"/>
<dbReference type="Gene3D" id="3.40.50.300">
    <property type="entry name" value="P-loop containing nucleotide triphosphate hydrolases"/>
    <property type="match status" value="1"/>
</dbReference>
<accession>A0A0P6Y2D1</accession>
<dbReference type="InterPro" id="IPR052989">
    <property type="entry name" value="Mg-chelatase_DI-like"/>
</dbReference>
<proteinExistence type="predicted"/>
<dbReference type="Proteomes" id="UP000050544">
    <property type="component" value="Unassembled WGS sequence"/>
</dbReference>
<gene>
    <name evidence="2" type="ORF">SE15_08335</name>
</gene>
<reference evidence="2 3" key="1">
    <citation type="submission" date="2015-07" db="EMBL/GenBank/DDBJ databases">
        <title>Whole genome sequence of Thermanaerothrix daxensis DSM 23592.</title>
        <authorList>
            <person name="Hemp J."/>
            <person name="Ward L.M."/>
            <person name="Pace L.A."/>
            <person name="Fischer W.W."/>
        </authorList>
    </citation>
    <scope>NUCLEOTIDE SEQUENCE [LARGE SCALE GENOMIC DNA]</scope>
    <source>
        <strain evidence="2 3">GNS-1</strain>
    </source>
</reference>
<evidence type="ECO:0000259" key="1">
    <source>
        <dbReference type="SMART" id="SM00382"/>
    </source>
</evidence>
<dbReference type="SUPFAM" id="SSF52540">
    <property type="entry name" value="P-loop containing nucleoside triphosphate hydrolases"/>
    <property type="match status" value="1"/>
</dbReference>
<dbReference type="GO" id="GO:0016887">
    <property type="term" value="F:ATP hydrolysis activity"/>
    <property type="evidence" value="ECO:0007669"/>
    <property type="project" value="InterPro"/>
</dbReference>
<dbReference type="PANTHER" id="PTHR35023">
    <property type="entry name" value="CHELATASE-RELATED"/>
    <property type="match status" value="1"/>
</dbReference>
<dbReference type="EMBL" id="LGKO01000004">
    <property type="protein sequence ID" value="KPL83319.1"/>
    <property type="molecule type" value="Genomic_DNA"/>
</dbReference>
<dbReference type="InterPro" id="IPR049945">
    <property type="entry name" value="AAA_22"/>
</dbReference>
<evidence type="ECO:0000313" key="2">
    <source>
        <dbReference type="EMBL" id="KPL83319.1"/>
    </source>
</evidence>
<dbReference type="InterPro" id="IPR027417">
    <property type="entry name" value="P-loop_NTPase"/>
</dbReference>
<dbReference type="InterPro" id="IPR041628">
    <property type="entry name" value="ChlI/MoxR_AAA_lid"/>
</dbReference>
<dbReference type="SMART" id="SM00382">
    <property type="entry name" value="AAA"/>
    <property type="match status" value="1"/>
</dbReference>
<sequence length="348" mass="38789">MRLALCLNLINPAIGGVLLIGPRGTGKTTAVRSLLDLLPEIERSACFYGCLPEDIETGGMDAVCPDCARKYAEGRPLTVKDRVKLIELPLNARLEDVVGGLDERAVAHERFRLKRGILAQADRNILYVDEVNLLPDEIVDAILDAASSGTYTVRRGPLSATYRARFALIGSMNPEEGNLRPQILDRFGLRVLVHGLKDAHQRLEAYRRSLYYRINPRATVAHYAEETALMREEITAARRLLPSVQISDQVALKAIALIQGLRIDSLRAEITLLEAARAYAAADNRTEVTLEDIRQVAPMALRMRRSAFMEKYIESQSNEDEEILSRFSTLILSHLEVSPSKEDENVNA</sequence>